<evidence type="ECO:0000256" key="2">
    <source>
        <dbReference type="SAM" id="Phobius"/>
    </source>
</evidence>
<feature type="transmembrane region" description="Helical" evidence="2">
    <location>
        <begin position="35"/>
        <end position="60"/>
    </location>
</feature>
<feature type="region of interest" description="Disordered" evidence="1">
    <location>
        <begin position="180"/>
        <end position="232"/>
    </location>
</feature>
<proteinExistence type="predicted"/>
<keyword evidence="2" id="KW-0812">Transmembrane</keyword>
<sequence>MNLVNTLIIVAVVALLIFIVKFLRQIKRVQAGRNIATRGSIVVNWLLLIIFVGSLTGVGISKFADHHQSNSSTVVAKTPQTTSAVKDTGAGEQPLTLKFRNDVTMDSDDAVRLKITVSAGAKVVIEGRNTGTKYTSFTAPGRTGTVTKTIVLETAGPYKVVARHNGKKISKNLIVRDNQTASGTTATVTSSQRTSSASSSSTTTAISSSSLFSPTNSDSQSSSSNTSISNAQ</sequence>
<gene>
    <name evidence="3" type="ORF">QUW46_02230</name>
</gene>
<reference evidence="3" key="2">
    <citation type="submission" date="2023-06" db="EMBL/GenBank/DDBJ databases">
        <authorList>
            <person name="Zeman M."/>
            <person name="Kubasova T."/>
            <person name="Jahodarova E."/>
            <person name="Nykrynova M."/>
            <person name="Rychlik I."/>
        </authorList>
    </citation>
    <scope>NUCLEOTIDE SEQUENCE</scope>
    <source>
        <strain evidence="3">105_WCHN</strain>
    </source>
</reference>
<name>A0ABT7VL05_9LACO</name>
<dbReference type="EMBL" id="JAUDEO010000008">
    <property type="protein sequence ID" value="MDM8333400.1"/>
    <property type="molecule type" value="Genomic_DNA"/>
</dbReference>
<organism evidence="3 4">
    <name type="scientific">Limosilactobacillus panis</name>
    <dbReference type="NCBI Taxonomy" id="47493"/>
    <lineage>
        <taxon>Bacteria</taxon>
        <taxon>Bacillati</taxon>
        <taxon>Bacillota</taxon>
        <taxon>Bacilli</taxon>
        <taxon>Lactobacillales</taxon>
        <taxon>Lactobacillaceae</taxon>
        <taxon>Limosilactobacillus</taxon>
    </lineage>
</organism>
<dbReference type="Proteomes" id="UP001529423">
    <property type="component" value="Unassembled WGS sequence"/>
</dbReference>
<feature type="transmembrane region" description="Helical" evidence="2">
    <location>
        <begin position="6"/>
        <end position="23"/>
    </location>
</feature>
<evidence type="ECO:0000256" key="1">
    <source>
        <dbReference type="SAM" id="MobiDB-lite"/>
    </source>
</evidence>
<evidence type="ECO:0008006" key="5">
    <source>
        <dbReference type="Google" id="ProtNLM"/>
    </source>
</evidence>
<dbReference type="RefSeq" id="WP_289559200.1">
    <property type="nucleotide sequence ID" value="NZ_JAUDEO010000008.1"/>
</dbReference>
<accession>A0ABT7VL05</accession>
<keyword evidence="4" id="KW-1185">Reference proteome</keyword>
<comment type="caution">
    <text evidence="3">The sequence shown here is derived from an EMBL/GenBank/DDBJ whole genome shotgun (WGS) entry which is preliminary data.</text>
</comment>
<evidence type="ECO:0000313" key="4">
    <source>
        <dbReference type="Proteomes" id="UP001529423"/>
    </source>
</evidence>
<keyword evidence="2" id="KW-0472">Membrane</keyword>
<protein>
    <recommendedName>
        <fullName evidence="5">Bacterial Ig-like domain-containing protein</fullName>
    </recommendedName>
</protein>
<reference evidence="3" key="1">
    <citation type="submission" date="2023-06" db="EMBL/GenBank/DDBJ databases">
        <title>Identification and characterization of horizontal gene transfer across gut microbiota members of farm animals based on homology search.</title>
        <authorList>
            <person name="Schwarzerova J."/>
            <person name="Nykrynova M."/>
            <person name="Jureckova K."/>
            <person name="Cejkova D."/>
            <person name="Rychlik I."/>
        </authorList>
    </citation>
    <scope>NUCLEOTIDE SEQUENCE</scope>
    <source>
        <strain evidence="3">105_WCHN</strain>
    </source>
</reference>
<evidence type="ECO:0000313" key="3">
    <source>
        <dbReference type="EMBL" id="MDM8333400.1"/>
    </source>
</evidence>
<keyword evidence="2" id="KW-1133">Transmembrane helix</keyword>